<dbReference type="SUPFAM" id="SSF51366">
    <property type="entry name" value="Ribulose-phoshate binding barrel"/>
    <property type="match status" value="1"/>
</dbReference>
<dbReference type="InterPro" id="IPR011858">
    <property type="entry name" value="His6/HISN3"/>
</dbReference>
<dbReference type="Proteomes" id="UP000295793">
    <property type="component" value="Unassembled WGS sequence"/>
</dbReference>
<comment type="similarity">
    <text evidence="1 6">Belongs to the HisA/HisF family.</text>
</comment>
<evidence type="ECO:0000256" key="5">
    <source>
        <dbReference type="ARBA" id="ARBA00029440"/>
    </source>
</evidence>
<evidence type="ECO:0000256" key="4">
    <source>
        <dbReference type="ARBA" id="ARBA00023235"/>
    </source>
</evidence>
<dbReference type="AlphaFoldDB" id="A0A4R3I572"/>
<name>A0A4R3I572_9GAMM</name>
<proteinExistence type="inferred from homology"/>
<accession>A0A4R3I572</accession>
<gene>
    <name evidence="7" type="ORF">BCF53_108158</name>
</gene>
<organism evidence="7 8">
    <name type="scientific">Reinekea marinisedimentorum</name>
    <dbReference type="NCBI Taxonomy" id="230495"/>
    <lineage>
        <taxon>Bacteria</taxon>
        <taxon>Pseudomonadati</taxon>
        <taxon>Pseudomonadota</taxon>
        <taxon>Gammaproteobacteria</taxon>
        <taxon>Oceanospirillales</taxon>
        <taxon>Saccharospirillaceae</taxon>
        <taxon>Reinekea</taxon>
    </lineage>
</organism>
<keyword evidence="2 6" id="KW-0028">Amino-acid biosynthesis</keyword>
<keyword evidence="3 6" id="KW-0368">Histidine biosynthesis</keyword>
<dbReference type="GO" id="GO:0003949">
    <property type="term" value="F:1-(5-phosphoribosyl)-5-[(5-phosphoribosylamino)methylideneamino]imidazole-4-carboxamide isomerase activity"/>
    <property type="evidence" value="ECO:0007669"/>
    <property type="project" value="InterPro"/>
</dbReference>
<dbReference type="FunFam" id="3.20.20.70:FF:000110">
    <property type="entry name" value="1-(5-phosphoribosyl)-5-[(5-phosphoribosylamino)methylideneamino] imidazole-4-carboxamide isomerase, chloroplastic"/>
    <property type="match status" value="1"/>
</dbReference>
<dbReference type="InterPro" id="IPR013785">
    <property type="entry name" value="Aldolase_TIM"/>
</dbReference>
<keyword evidence="4 7" id="KW-0413">Isomerase</keyword>
<dbReference type="InterPro" id="IPR044524">
    <property type="entry name" value="Isoase_HisA-like"/>
</dbReference>
<dbReference type="InterPro" id="IPR011060">
    <property type="entry name" value="RibuloseP-bd_barrel"/>
</dbReference>
<dbReference type="NCBIfam" id="TIGR02129">
    <property type="entry name" value="hisA_euk"/>
    <property type="match status" value="1"/>
</dbReference>
<keyword evidence="8" id="KW-1185">Reference proteome</keyword>
<reference evidence="7 8" key="1">
    <citation type="submission" date="2019-03" db="EMBL/GenBank/DDBJ databases">
        <title>Genomic Encyclopedia of Archaeal and Bacterial Type Strains, Phase II (KMG-II): from individual species to whole genera.</title>
        <authorList>
            <person name="Goeker M."/>
        </authorList>
    </citation>
    <scope>NUCLEOTIDE SEQUENCE [LARGE SCALE GENOMIC DNA]</scope>
    <source>
        <strain evidence="7 8">DSM 15388</strain>
    </source>
</reference>
<comment type="caution">
    <text evidence="7">The sequence shown here is derived from an EMBL/GenBank/DDBJ whole genome shotgun (WGS) entry which is preliminary data.</text>
</comment>
<dbReference type="PANTHER" id="PTHR43090">
    <property type="entry name" value="1-(5-PHOSPHORIBOSYL)-5-[(5-PHOSPHORIBOSYLAMINO)METHYLIDENEAMINO] IMIDAZOLE-4-CARBOXAMIDE ISOMERASE"/>
    <property type="match status" value="1"/>
</dbReference>
<dbReference type="EMBL" id="SLZR01000008">
    <property type="protein sequence ID" value="TCS40791.1"/>
    <property type="molecule type" value="Genomic_DNA"/>
</dbReference>
<evidence type="ECO:0000313" key="7">
    <source>
        <dbReference type="EMBL" id="TCS40791.1"/>
    </source>
</evidence>
<dbReference type="CDD" id="cd04723">
    <property type="entry name" value="HisA_HisF"/>
    <property type="match status" value="1"/>
</dbReference>
<dbReference type="Pfam" id="PF00977">
    <property type="entry name" value="His_biosynth"/>
    <property type="match status" value="1"/>
</dbReference>
<evidence type="ECO:0000256" key="1">
    <source>
        <dbReference type="ARBA" id="ARBA00009667"/>
    </source>
</evidence>
<evidence type="ECO:0000313" key="8">
    <source>
        <dbReference type="Proteomes" id="UP000295793"/>
    </source>
</evidence>
<dbReference type="RefSeq" id="WP_132701757.1">
    <property type="nucleotide sequence ID" value="NZ_SLZR01000008.1"/>
</dbReference>
<dbReference type="GO" id="GO:0000105">
    <property type="term" value="P:L-histidine biosynthetic process"/>
    <property type="evidence" value="ECO:0007669"/>
    <property type="project" value="UniProtKB-KW"/>
</dbReference>
<dbReference type="GO" id="GO:0005737">
    <property type="term" value="C:cytoplasm"/>
    <property type="evidence" value="ECO:0007669"/>
    <property type="project" value="TreeGrafter"/>
</dbReference>
<dbReference type="GO" id="GO:0000162">
    <property type="term" value="P:L-tryptophan biosynthetic process"/>
    <property type="evidence" value="ECO:0007669"/>
    <property type="project" value="TreeGrafter"/>
</dbReference>
<sequence>MKFRPCIDLHDGQVKQIVGGSLNDSGQNPATNFVSSKPSSWYANLYREDNLLGGHVIKLGANNDQPAKEALAAWPGGLQIGGGITAENASGWMQAGAAKIIVTSYVFSEGRVDFSRLEKLVSEVGKENLVLDLSCRQKQGQYFVVTDRWQTFTDTAVDADSLAQLSDYCSEFLIHGVDVEGLQQGMDETLIALLAENVSIPCVYAGGVRSFEDLQKLKAAGNGKIDVTVGSALDLFGGKLPYRRVVDFCNS</sequence>
<evidence type="ECO:0000256" key="6">
    <source>
        <dbReference type="RuleBase" id="RU003657"/>
    </source>
</evidence>
<evidence type="ECO:0000256" key="3">
    <source>
        <dbReference type="ARBA" id="ARBA00023102"/>
    </source>
</evidence>
<dbReference type="InterPro" id="IPR006062">
    <property type="entry name" value="His_biosynth"/>
</dbReference>
<comment type="pathway">
    <text evidence="5">Amino-acid biosynthesis.</text>
</comment>
<dbReference type="Gene3D" id="3.20.20.70">
    <property type="entry name" value="Aldolase class I"/>
    <property type="match status" value="1"/>
</dbReference>
<evidence type="ECO:0000256" key="2">
    <source>
        <dbReference type="ARBA" id="ARBA00022605"/>
    </source>
</evidence>
<dbReference type="PANTHER" id="PTHR43090:SF2">
    <property type="entry name" value="1-(5-PHOSPHORIBOSYL)-5-[(5-PHOSPHORIBOSYLAMINO)METHYLIDENEAMINO] IMIDAZOLE-4-CARBOXAMIDE ISOMERASE"/>
    <property type="match status" value="1"/>
</dbReference>
<dbReference type="OrthoDB" id="9807749at2"/>
<protein>
    <submittedName>
        <fullName evidence="7">Phosphoribosylformimino-5-aminoimidazole carboxamide ribotide isomerase</fullName>
    </submittedName>
</protein>